<protein>
    <submittedName>
        <fullName evidence="1">Uncharacterized protein</fullName>
    </submittedName>
</protein>
<name>A0A1X7UTI5_AMPQE</name>
<dbReference type="OrthoDB" id="5952813at2759"/>
<organism evidence="1">
    <name type="scientific">Amphimedon queenslandica</name>
    <name type="common">Sponge</name>
    <dbReference type="NCBI Taxonomy" id="400682"/>
    <lineage>
        <taxon>Eukaryota</taxon>
        <taxon>Metazoa</taxon>
        <taxon>Porifera</taxon>
        <taxon>Demospongiae</taxon>
        <taxon>Heteroscleromorpha</taxon>
        <taxon>Haplosclerida</taxon>
        <taxon>Niphatidae</taxon>
        <taxon>Amphimedon</taxon>
    </lineage>
</organism>
<dbReference type="EnsemblMetazoa" id="Aqu2.1.30687_001">
    <property type="protein sequence ID" value="Aqu2.1.30687_001"/>
    <property type="gene ID" value="Aqu2.1.30687"/>
</dbReference>
<proteinExistence type="predicted"/>
<sequence>MHSHSPALALLHHTDKMASNISLHDIEDFIKDKIINENWTHYRLSQFLKLRYPSIRGFSVRTIERFCADKGIHRTNRLDDAALEQVVPAAVRTVGPSYGRKTMTGFLRSHEVRVSETRVGQALRHANPVYHRDRTEAATRSLNPVPYRRKNGTPNEIMRRANMTAYVQPSVLPETEDAVREMESLGSNLTYFSGFGIDPLQGQVHLIEERDRLFRQRYPDFGPFFHSVVNRDFHHFQQGLLFFIDKTRNLL</sequence>
<accession>A0A1X7UTI5</accession>
<dbReference type="InParanoid" id="A0A1X7UTI5"/>
<dbReference type="AlphaFoldDB" id="A0A1X7UTI5"/>
<evidence type="ECO:0000313" key="1">
    <source>
        <dbReference type="EnsemblMetazoa" id="Aqu2.1.30687_001"/>
    </source>
</evidence>
<reference evidence="1" key="1">
    <citation type="submission" date="2017-05" db="UniProtKB">
        <authorList>
            <consortium name="EnsemblMetazoa"/>
        </authorList>
    </citation>
    <scope>IDENTIFICATION</scope>
</reference>